<proteinExistence type="predicted"/>
<dbReference type="RefSeq" id="WP_205357683.1">
    <property type="nucleotide sequence ID" value="NZ_JADKYB010000007.1"/>
</dbReference>
<dbReference type="InterPro" id="IPR025847">
    <property type="entry name" value="MEDS_domain"/>
</dbReference>
<keyword evidence="3" id="KW-1185">Reference proteome</keyword>
<organism evidence="2 3">
    <name type="scientific">Actinacidiphila acididurans</name>
    <dbReference type="NCBI Taxonomy" id="2784346"/>
    <lineage>
        <taxon>Bacteria</taxon>
        <taxon>Bacillati</taxon>
        <taxon>Actinomycetota</taxon>
        <taxon>Actinomycetes</taxon>
        <taxon>Kitasatosporales</taxon>
        <taxon>Streptomycetaceae</taxon>
        <taxon>Actinacidiphila</taxon>
    </lineage>
</organism>
<reference evidence="2 3" key="1">
    <citation type="submission" date="2021-01" db="EMBL/GenBank/DDBJ databases">
        <title>Streptomyces acididurans sp. nov., isolated from a peat swamp forest soil.</title>
        <authorList>
            <person name="Chantavorakit T."/>
            <person name="Duangmal K."/>
        </authorList>
    </citation>
    <scope>NUCLEOTIDE SEQUENCE [LARGE SCALE GENOMIC DNA]</scope>
    <source>
        <strain evidence="2 3">KK5PA1</strain>
    </source>
</reference>
<gene>
    <name evidence="2" type="ORF">ITX44_14880</name>
</gene>
<sequence length="308" mass="32504">MVAQGTGPTPRTVAVERLAAGDHACLDFTGDDQRWAARAAFAAAGLVRGERVLICTEAGVDGTVALDRLAEHGLRAERAAKDGRLEFVTEQPGYHPASGFDPGVRTGFWSSAYDTALACGFTGLRAAGDMAWAAGHDVDPADLARYEAGITGLFADLGLTGMCEYDRRVFGVLGDNPAAAGHPLSILPPTEGLLTRREGDVLRLVGDADLATREEYELSLREAADDPGLGVIDITGLAFMGAHCARFLLGIAARGTGRTKLPNSIAIECTAAQYRLLRLCGADESDGNSDEVDLRIRHVSGHVSREAE</sequence>
<protein>
    <submittedName>
        <fullName evidence="2">MEDS domain-containing protein</fullName>
    </submittedName>
</protein>
<feature type="domain" description="MEDS" evidence="1">
    <location>
        <begin position="22"/>
        <end position="171"/>
    </location>
</feature>
<dbReference type="Gene3D" id="3.30.750.24">
    <property type="entry name" value="STAS domain"/>
    <property type="match status" value="1"/>
</dbReference>
<evidence type="ECO:0000313" key="3">
    <source>
        <dbReference type="Proteomes" id="UP000749040"/>
    </source>
</evidence>
<evidence type="ECO:0000259" key="1">
    <source>
        <dbReference type="Pfam" id="PF14417"/>
    </source>
</evidence>
<dbReference type="Proteomes" id="UP000749040">
    <property type="component" value="Unassembled WGS sequence"/>
</dbReference>
<dbReference type="Pfam" id="PF14417">
    <property type="entry name" value="MEDS"/>
    <property type="match status" value="1"/>
</dbReference>
<dbReference type="EMBL" id="JADKYB010000007">
    <property type="protein sequence ID" value="MBM9505815.1"/>
    <property type="molecule type" value="Genomic_DNA"/>
</dbReference>
<evidence type="ECO:0000313" key="2">
    <source>
        <dbReference type="EMBL" id="MBM9505815.1"/>
    </source>
</evidence>
<comment type="caution">
    <text evidence="2">The sequence shown here is derived from an EMBL/GenBank/DDBJ whole genome shotgun (WGS) entry which is preliminary data.</text>
</comment>
<dbReference type="InterPro" id="IPR036513">
    <property type="entry name" value="STAS_dom_sf"/>
</dbReference>
<name>A0ABS2TR57_9ACTN</name>
<accession>A0ABS2TR57</accession>